<evidence type="ECO:0000256" key="1">
    <source>
        <dbReference type="ARBA" id="ARBA00022801"/>
    </source>
</evidence>
<dbReference type="InterPro" id="IPR050695">
    <property type="entry name" value="N-acetylmuramoyl_amidase_3"/>
</dbReference>
<dbReference type="OrthoDB" id="9806267at2"/>
<reference evidence="3 4" key="1">
    <citation type="submission" date="2016-11" db="EMBL/GenBank/DDBJ databases">
        <authorList>
            <person name="Jaros S."/>
            <person name="Januszkiewicz K."/>
            <person name="Wedrychowicz H."/>
        </authorList>
    </citation>
    <scope>NUCLEOTIDE SEQUENCE [LARGE SCALE GENOMIC DNA]</scope>
    <source>
        <strain evidence="3 4">DSM 17459</strain>
    </source>
</reference>
<keyword evidence="4" id="KW-1185">Reference proteome</keyword>
<dbReference type="GO" id="GO:0009253">
    <property type="term" value="P:peptidoglycan catabolic process"/>
    <property type="evidence" value="ECO:0007669"/>
    <property type="project" value="InterPro"/>
</dbReference>
<dbReference type="Proteomes" id="UP000184245">
    <property type="component" value="Unassembled WGS sequence"/>
</dbReference>
<dbReference type="CDD" id="cd02696">
    <property type="entry name" value="MurNAc-LAA"/>
    <property type="match status" value="1"/>
</dbReference>
<feature type="domain" description="MurNAc-LAA" evidence="2">
    <location>
        <begin position="110"/>
        <end position="222"/>
    </location>
</feature>
<dbReference type="AlphaFoldDB" id="A0A1M4Y266"/>
<dbReference type="Pfam" id="PF01520">
    <property type="entry name" value="Amidase_3"/>
    <property type="match status" value="1"/>
</dbReference>
<dbReference type="InterPro" id="IPR002508">
    <property type="entry name" value="MurNAc-LAA_cat"/>
</dbReference>
<protein>
    <submittedName>
        <fullName evidence="3">N-acetylmuramoyl-L-alanine amidase</fullName>
    </submittedName>
</protein>
<dbReference type="Gene3D" id="3.40.630.40">
    <property type="entry name" value="Zn-dependent exopeptidases"/>
    <property type="match status" value="1"/>
</dbReference>
<dbReference type="SUPFAM" id="SSF53187">
    <property type="entry name" value="Zn-dependent exopeptidases"/>
    <property type="match status" value="1"/>
</dbReference>
<dbReference type="STRING" id="1122155.SAMN02745158_02208"/>
<dbReference type="GO" id="GO:0008745">
    <property type="term" value="F:N-acetylmuramoyl-L-alanine amidase activity"/>
    <property type="evidence" value="ECO:0007669"/>
    <property type="project" value="InterPro"/>
</dbReference>
<dbReference type="SMART" id="SM00646">
    <property type="entry name" value="Ami_3"/>
    <property type="match status" value="1"/>
</dbReference>
<dbReference type="EMBL" id="FQVI01000010">
    <property type="protein sequence ID" value="SHE99779.1"/>
    <property type="molecule type" value="Genomic_DNA"/>
</dbReference>
<dbReference type="PANTHER" id="PTHR30404:SF0">
    <property type="entry name" value="N-ACETYLMURAMOYL-L-ALANINE AMIDASE AMIC"/>
    <property type="match status" value="1"/>
</dbReference>
<proteinExistence type="predicted"/>
<dbReference type="PANTHER" id="PTHR30404">
    <property type="entry name" value="N-ACETYLMURAMOYL-L-ALANINE AMIDASE"/>
    <property type="match status" value="1"/>
</dbReference>
<dbReference type="RefSeq" id="WP_072851657.1">
    <property type="nucleotide sequence ID" value="NZ_FQVI01000010.1"/>
</dbReference>
<accession>A0A1M4Y266</accession>
<gene>
    <name evidence="3" type="ORF">SAMN02745158_02208</name>
</gene>
<dbReference type="GO" id="GO:0030288">
    <property type="term" value="C:outer membrane-bounded periplasmic space"/>
    <property type="evidence" value="ECO:0007669"/>
    <property type="project" value="TreeGrafter"/>
</dbReference>
<evidence type="ECO:0000313" key="3">
    <source>
        <dbReference type="EMBL" id="SHE99779.1"/>
    </source>
</evidence>
<evidence type="ECO:0000259" key="2">
    <source>
        <dbReference type="SMART" id="SM00646"/>
    </source>
</evidence>
<keyword evidence="1" id="KW-0378">Hydrolase</keyword>
<organism evidence="3 4">
    <name type="scientific">Lactonifactor longoviformis DSM 17459</name>
    <dbReference type="NCBI Taxonomy" id="1122155"/>
    <lineage>
        <taxon>Bacteria</taxon>
        <taxon>Bacillati</taxon>
        <taxon>Bacillota</taxon>
        <taxon>Clostridia</taxon>
        <taxon>Eubacteriales</taxon>
        <taxon>Clostridiaceae</taxon>
        <taxon>Lactonifactor</taxon>
    </lineage>
</organism>
<name>A0A1M4Y266_9CLOT</name>
<sequence length="228" mass="25226">MRKKAIELLMAVLLLVGAFFLSKEGAELVSKELAQDAKVIVVDAGHGGIDPGVIGIGGLKEKDINLQIAKKVKKKLEKEGYTIVMTRTKDEGLYEENTNNKKVQDMQNRCNLIKEKKPVMTISIHQNSYPDASVCGPQVFYFTHSAEGAKLGKSIQDQLNTYLEVARPRVEKGNSTYYLLKKSEGVLTIVECGFLTNPDEAAKLQTKEYQDKVAEAVCQGVLEYLGNK</sequence>
<evidence type="ECO:0000313" key="4">
    <source>
        <dbReference type="Proteomes" id="UP000184245"/>
    </source>
</evidence>